<keyword evidence="3" id="KW-1185">Reference proteome</keyword>
<dbReference type="AlphaFoldDB" id="A0A4Y7IHD1"/>
<dbReference type="GO" id="GO:0080188">
    <property type="term" value="P:gene silencing by siRNA-directed DNA methylation"/>
    <property type="evidence" value="ECO:0007669"/>
    <property type="project" value="InterPro"/>
</dbReference>
<reference evidence="2 3" key="1">
    <citation type="journal article" date="2018" name="Science">
        <title>The opium poppy genome and morphinan production.</title>
        <authorList>
            <person name="Guo L."/>
            <person name="Winzer T."/>
            <person name="Yang X."/>
            <person name="Li Y."/>
            <person name="Ning Z."/>
            <person name="He Z."/>
            <person name="Teodor R."/>
            <person name="Lu Y."/>
            <person name="Bowser T.A."/>
            <person name="Graham I.A."/>
            <person name="Ye K."/>
        </authorList>
    </citation>
    <scope>NUCLEOTIDE SEQUENCE [LARGE SCALE GENOMIC DNA]</scope>
    <source>
        <strain evidence="3">cv. HN1</strain>
        <tissue evidence="2">Leaves</tissue>
    </source>
</reference>
<dbReference type="PANTHER" id="PTHR21596:SF82">
    <property type="entry name" value="FACTOR OF DNA METHYLATION 5-LIKE"/>
    <property type="match status" value="1"/>
</dbReference>
<feature type="coiled-coil region" evidence="1">
    <location>
        <begin position="2"/>
        <end position="99"/>
    </location>
</feature>
<protein>
    <submittedName>
        <fullName evidence="2">Uncharacterized protein</fullName>
    </submittedName>
</protein>
<sequence length="496" mass="55142">MATDSQEELRRLKDVILKLSAEIGGKNQKMEYIAKKLKQGSTALSEMKEETHHLDQAYKEEKRNVKITMLENQRLQREIENQRREIEQQVKEIKKRDAQLDFKNKQLLVLRMLKGAAQAPEKVNTLQGRHEGVENGSGQDKVQLQIDTNGLHQAPQKVNTVQGRHEGVQNMSSLDKVQVHVDTIGLHNELEEKDYELNRQKQTLGVKEHRSNHDLQEARKVSIVEIGEEDDEKSVEILDDWRMEDCEFSEEEECNSFEDTFPPIPPPESSVDLCNDMQNSSSHLSVIIPDSEVKKGDECGKGDIEGGGGVETVECNAFQDMFPPIAPPESSVDPCNDMQTNSSDLSSVLPVPEVKKRDECVKGDIEGGGVETVECNAFQDMFPPIAPPESFVDPCSGMPNNCSDFSFVLPDPDCEMTDMEWLSTFVDDSMSAGDITVGIDFSDNNKNDDSATVLMNSSSSCSGGKTMALSPDTAVLDLYGASAHDQQFSVSDPLQI</sequence>
<gene>
    <name evidence="2" type="ORF">C5167_040080</name>
</gene>
<evidence type="ECO:0000256" key="1">
    <source>
        <dbReference type="SAM" id="Coils"/>
    </source>
</evidence>
<accession>A0A4Y7IHD1</accession>
<dbReference type="PANTHER" id="PTHR21596">
    <property type="entry name" value="RIBONUCLEASE P SUBUNIT P38"/>
    <property type="match status" value="1"/>
</dbReference>
<dbReference type="EMBL" id="CM010715">
    <property type="protein sequence ID" value="RZC47150.1"/>
    <property type="molecule type" value="Genomic_DNA"/>
</dbReference>
<dbReference type="OrthoDB" id="1915494at2759"/>
<name>A0A4Y7IHD1_PAPSO</name>
<organism evidence="2 3">
    <name type="scientific">Papaver somniferum</name>
    <name type="common">Opium poppy</name>
    <dbReference type="NCBI Taxonomy" id="3469"/>
    <lineage>
        <taxon>Eukaryota</taxon>
        <taxon>Viridiplantae</taxon>
        <taxon>Streptophyta</taxon>
        <taxon>Embryophyta</taxon>
        <taxon>Tracheophyta</taxon>
        <taxon>Spermatophyta</taxon>
        <taxon>Magnoliopsida</taxon>
        <taxon>Ranunculales</taxon>
        <taxon>Papaveraceae</taxon>
        <taxon>Papaveroideae</taxon>
        <taxon>Papaver</taxon>
    </lineage>
</organism>
<evidence type="ECO:0000313" key="3">
    <source>
        <dbReference type="Proteomes" id="UP000316621"/>
    </source>
</evidence>
<evidence type="ECO:0000313" key="2">
    <source>
        <dbReference type="EMBL" id="RZC47150.1"/>
    </source>
</evidence>
<dbReference type="InterPro" id="IPR045177">
    <property type="entry name" value="FDM1-5/IDN2"/>
</dbReference>
<dbReference type="Proteomes" id="UP000316621">
    <property type="component" value="Chromosome 1"/>
</dbReference>
<dbReference type="Gramene" id="RZC47150">
    <property type="protein sequence ID" value="RZC47150"/>
    <property type="gene ID" value="C5167_040080"/>
</dbReference>
<keyword evidence="1" id="KW-0175">Coiled coil</keyword>
<proteinExistence type="predicted"/>